<proteinExistence type="predicted"/>
<gene>
    <name evidence="1" type="primary">WBGene00117593</name>
</gene>
<dbReference type="SUPFAM" id="SSF81321">
    <property type="entry name" value="Family A G protein-coupled receptor-like"/>
    <property type="match status" value="1"/>
</dbReference>
<dbReference type="PANTHER" id="PTHR23017:SF3">
    <property type="entry name" value="G-PROTEIN COUPLED RECEPTORS FAMILY 1 PROFILE DOMAIN-CONTAINING PROTEIN"/>
    <property type="match status" value="1"/>
</dbReference>
<dbReference type="PANTHER" id="PTHR23017">
    <property type="entry name" value="SERPENTINE RECEPTOR, CLASS X"/>
    <property type="match status" value="1"/>
</dbReference>
<dbReference type="Gene3D" id="1.20.1070.10">
    <property type="entry name" value="Rhodopsin 7-helix transmembrane proteins"/>
    <property type="match status" value="1"/>
</dbReference>
<protein>
    <submittedName>
        <fullName evidence="1">G protein-coupled receptor</fullName>
    </submittedName>
</protein>
<accession>A0A2A6B7H9</accession>
<dbReference type="AlphaFoldDB" id="A0A2A6B7H9"/>
<dbReference type="EnsemblMetazoa" id="PPA28039.1">
    <property type="protein sequence ID" value="PPA28039.1"/>
    <property type="gene ID" value="WBGene00117593"/>
</dbReference>
<dbReference type="Pfam" id="PF10328">
    <property type="entry name" value="7TM_GPCR_Srx"/>
    <property type="match status" value="1"/>
</dbReference>
<dbReference type="Proteomes" id="UP000005239">
    <property type="component" value="Unassembled WGS sequence"/>
</dbReference>
<organism evidence="1 2">
    <name type="scientific">Pristionchus pacificus</name>
    <name type="common">Parasitic nematode worm</name>
    <dbReference type="NCBI Taxonomy" id="54126"/>
    <lineage>
        <taxon>Eukaryota</taxon>
        <taxon>Metazoa</taxon>
        <taxon>Ecdysozoa</taxon>
        <taxon>Nematoda</taxon>
        <taxon>Chromadorea</taxon>
        <taxon>Rhabditida</taxon>
        <taxon>Rhabditina</taxon>
        <taxon>Diplogasteromorpha</taxon>
        <taxon>Diplogasteroidea</taxon>
        <taxon>Neodiplogasteridae</taxon>
        <taxon>Pristionchus</taxon>
    </lineage>
</organism>
<reference evidence="2" key="1">
    <citation type="journal article" date="2008" name="Nat. Genet.">
        <title>The Pristionchus pacificus genome provides a unique perspective on nematode lifestyle and parasitism.</title>
        <authorList>
            <person name="Dieterich C."/>
            <person name="Clifton S.W."/>
            <person name="Schuster L.N."/>
            <person name="Chinwalla A."/>
            <person name="Delehaunty K."/>
            <person name="Dinkelacker I."/>
            <person name="Fulton L."/>
            <person name="Fulton R."/>
            <person name="Godfrey J."/>
            <person name="Minx P."/>
            <person name="Mitreva M."/>
            <person name="Roeseler W."/>
            <person name="Tian H."/>
            <person name="Witte H."/>
            <person name="Yang S.P."/>
            <person name="Wilson R.K."/>
            <person name="Sommer R.J."/>
        </authorList>
    </citation>
    <scope>NUCLEOTIDE SEQUENCE [LARGE SCALE GENOMIC DNA]</scope>
    <source>
        <strain evidence="2">PS312</strain>
    </source>
</reference>
<evidence type="ECO:0000313" key="1">
    <source>
        <dbReference type="EnsemblMetazoa" id="PPA28039.1"/>
    </source>
</evidence>
<dbReference type="InterPro" id="IPR019430">
    <property type="entry name" value="7TM_GPCR_serpentine_rcpt_Srx"/>
</dbReference>
<sequence length="742" mass="85159">MPWNFSAMSDEDWITLHNQQTIAASVMLGVGLIGITINLSGVFLSFRVRALRSPFGRLMAVHCFSDAAILSIFTFWCATRTYLGFLDHDSLLSRKVGQVSLFFWFTSIYSQLVIALNRCTLLMFPNIYNKIFARHTHLVILSYWGICLLHACIYFGDGCDFYYNSEVFHWQFADTPCGQTVGFWLDFIFGCTICCVVLFLDFLCLIIMKKNNRIIAGAMQSEEISRRSRREAQFMIQACCTGVLFTLMLFSFHYLSRIVTGVWAVAATTTLMWELAHLGDGIILFAFNNELRKVIYRPRLLFGMTTISSKALEQTTKDSVVLCDGYARLKSPKYASTADGRFIFVLGNMQTTSVQDESLEELERITSFQLDIIDLFLSNRIRMNDVGPFYNFGHPIGFYALNERAVVIVDYERIDSTFRQRLIQIDVGKEMAECVFYRGYDIVMESYAFAETSTGDEYAVTLNPELFGSRYSGVVYPLNPLSSKVHKDITTLIDQANGHVRQFYEVGERAGKHVYPPFILHSSLRVRSGTFYIQEAKRTSSFPLSADKLRPTYAQWCQTTDREVMLRCRYRRNDRSWQVGVAWLLLHIVKYSVYAAIYLWLCNCHRLGGFCLRASRRMIMLRSELLDPKTDKFYGRVWLIFGTLNTRTLEWSEIKATMWNEDETTLVPLRDGNLIVASMTRKVAGDRVIGMNALATQKMERFRLIGNPLKMPSLTRLSSVAVQRNGRVPRELLEQIASRMLA</sequence>
<dbReference type="CDD" id="cd00637">
    <property type="entry name" value="7tm_classA_rhodopsin-like"/>
    <property type="match status" value="1"/>
</dbReference>
<accession>A0A8R1UGP8</accession>
<reference evidence="1" key="2">
    <citation type="submission" date="2022-06" db="UniProtKB">
        <authorList>
            <consortium name="EnsemblMetazoa"/>
        </authorList>
    </citation>
    <scope>IDENTIFICATION</scope>
    <source>
        <strain evidence="1">PS312</strain>
    </source>
</reference>
<evidence type="ECO:0000313" key="2">
    <source>
        <dbReference type="Proteomes" id="UP000005239"/>
    </source>
</evidence>
<name>A0A2A6B7H9_PRIPA</name>
<keyword evidence="2" id="KW-1185">Reference proteome</keyword>